<evidence type="ECO:0000313" key="2">
    <source>
        <dbReference type="EMBL" id="QUI22345.1"/>
    </source>
</evidence>
<accession>A0A8J8SG37</accession>
<proteinExistence type="predicted"/>
<dbReference type="PANTHER" id="PTHR13748">
    <property type="entry name" value="COBW-RELATED"/>
    <property type="match status" value="1"/>
</dbReference>
<sequence>MTKVYLITGFLGSGKTTFLQNQLKSNTHKTGVLMNEFGKTSIDGTLIQDDNMDMIELTNGSIFCSCLKDHFIEGLRELISKELDCIYIESSGLADPSNMLTIMALLKSQCSQEFSYEGSICIIDCLHFLKEYEMMVSVANQVRHSQTIILNKTDLIDEATKDKIRKIIVELNHQAKLIETTYGQVDATELNIGHAFSQQPGETSNTESNRPRTLTLMFNQENVKIEDVMQLFEQIKPFCHRIKGLLSLDHITYKIDGVQDHLKVCEYNDPSEDNNKIVLISNVGTKLITRIQEMMPDALKGQVDIKME</sequence>
<gene>
    <name evidence="2" type="ORF">HZI73_08540</name>
</gene>
<dbReference type="AlphaFoldDB" id="A0A8J8SG37"/>
<keyword evidence="3" id="KW-1185">Reference proteome</keyword>
<dbReference type="SUPFAM" id="SSF52540">
    <property type="entry name" value="P-loop containing nucleoside triphosphate hydrolases"/>
    <property type="match status" value="1"/>
</dbReference>
<dbReference type="PANTHER" id="PTHR13748:SF62">
    <property type="entry name" value="COBW DOMAIN-CONTAINING PROTEIN"/>
    <property type="match status" value="1"/>
</dbReference>
<reference evidence="2" key="1">
    <citation type="submission" date="2020-07" db="EMBL/GenBank/DDBJ databases">
        <title>Vallitalea pronyensis genome.</title>
        <authorList>
            <person name="Postec A."/>
        </authorList>
    </citation>
    <scope>NUCLEOTIDE SEQUENCE</scope>
    <source>
        <strain evidence="2">FatNI3</strain>
    </source>
</reference>
<dbReference type="InterPro" id="IPR027417">
    <property type="entry name" value="P-loop_NTPase"/>
</dbReference>
<protein>
    <submittedName>
        <fullName evidence="2">GTP-binding protein</fullName>
    </submittedName>
</protein>
<dbReference type="KEGG" id="vpy:HZI73_08540"/>
<dbReference type="InterPro" id="IPR051316">
    <property type="entry name" value="Zinc-reg_GTPase_activator"/>
</dbReference>
<dbReference type="CDD" id="cd03112">
    <property type="entry name" value="CobW-like"/>
    <property type="match status" value="1"/>
</dbReference>
<organism evidence="2 3">
    <name type="scientific">Vallitalea pronyensis</name>
    <dbReference type="NCBI Taxonomy" id="1348613"/>
    <lineage>
        <taxon>Bacteria</taxon>
        <taxon>Bacillati</taxon>
        <taxon>Bacillota</taxon>
        <taxon>Clostridia</taxon>
        <taxon>Lachnospirales</taxon>
        <taxon>Vallitaleaceae</taxon>
        <taxon>Vallitalea</taxon>
    </lineage>
</organism>
<evidence type="ECO:0000259" key="1">
    <source>
        <dbReference type="Pfam" id="PF02492"/>
    </source>
</evidence>
<dbReference type="Pfam" id="PF02492">
    <property type="entry name" value="cobW"/>
    <property type="match status" value="1"/>
</dbReference>
<dbReference type="GO" id="GO:0005737">
    <property type="term" value="C:cytoplasm"/>
    <property type="evidence" value="ECO:0007669"/>
    <property type="project" value="TreeGrafter"/>
</dbReference>
<dbReference type="Proteomes" id="UP000683246">
    <property type="component" value="Chromosome"/>
</dbReference>
<feature type="domain" description="CobW/HypB/UreG nucleotide-binding" evidence="1">
    <location>
        <begin position="4"/>
        <end position="178"/>
    </location>
</feature>
<dbReference type="EMBL" id="CP058649">
    <property type="protein sequence ID" value="QUI22345.1"/>
    <property type="molecule type" value="Genomic_DNA"/>
</dbReference>
<evidence type="ECO:0000313" key="3">
    <source>
        <dbReference type="Proteomes" id="UP000683246"/>
    </source>
</evidence>
<dbReference type="InterPro" id="IPR003495">
    <property type="entry name" value="CobW/HypB/UreG_nucleotide-bd"/>
</dbReference>
<name>A0A8J8SG37_9FIRM</name>
<dbReference type="Gene3D" id="3.40.50.300">
    <property type="entry name" value="P-loop containing nucleotide triphosphate hydrolases"/>
    <property type="match status" value="1"/>
</dbReference>
<dbReference type="RefSeq" id="WP_212697829.1">
    <property type="nucleotide sequence ID" value="NZ_CP058649.1"/>
</dbReference>